<keyword evidence="2" id="KW-1185">Reference proteome</keyword>
<dbReference type="AlphaFoldDB" id="A0A2H3NN41"/>
<gene>
    <name evidence="1" type="ORF">CRI93_04100</name>
</gene>
<sequence>MNTAYDAVVELWGTTCRVAVGSRAPVQWYAHTEQTLNAHASRALFAPAPLPDAQAAALTDVQAQLTATFRTATVAVDTLHVLVHPPAALTVQAPLQSTASASACRRALMQQAALLTGARRAQALQLSMTTIDAPLPAPASMQWYRGLVLPHAAHARASEWAEAINADHIAIANSAARTCDASASRQHGWHLGVGCHSSHTEYALWHSDSCAYLYYTPLASTPTDRAYFAALLLNRLRLSESGIAAVWTYGPAAQHAAMMPPIAGVQPRLAQLPHSKTMHRLHASDASGSLHPLRWAAVHSVLASPTS</sequence>
<comment type="caution">
    <text evidence="1">The sequence shown here is derived from an EMBL/GenBank/DDBJ whole genome shotgun (WGS) entry which is preliminary data.</text>
</comment>
<evidence type="ECO:0000313" key="2">
    <source>
        <dbReference type="Proteomes" id="UP000221024"/>
    </source>
</evidence>
<dbReference type="EMBL" id="PDEP01000003">
    <property type="protein sequence ID" value="PEN08306.1"/>
    <property type="molecule type" value="Genomic_DNA"/>
</dbReference>
<dbReference type="Proteomes" id="UP000221024">
    <property type="component" value="Unassembled WGS sequence"/>
</dbReference>
<reference evidence="1 2" key="1">
    <citation type="submission" date="2017-10" db="EMBL/GenBank/DDBJ databases">
        <title>Draft genome of Longimonas halophila.</title>
        <authorList>
            <person name="Goh K.M."/>
            <person name="Shamsir M.S."/>
            <person name="Lim S.W."/>
        </authorList>
    </citation>
    <scope>NUCLEOTIDE SEQUENCE [LARGE SCALE GENOMIC DNA]</scope>
    <source>
        <strain evidence="1 2">KCTC 42399</strain>
    </source>
</reference>
<name>A0A2H3NN41_9BACT</name>
<accession>A0A2H3NN41</accession>
<dbReference type="RefSeq" id="WP_098061345.1">
    <property type="nucleotide sequence ID" value="NZ_PDEP01000003.1"/>
</dbReference>
<proteinExistence type="predicted"/>
<protein>
    <submittedName>
        <fullName evidence="1">Uncharacterized protein</fullName>
    </submittedName>
</protein>
<dbReference type="OrthoDB" id="1495638at2"/>
<organism evidence="1 2">
    <name type="scientific">Longimonas halophila</name>
    <dbReference type="NCBI Taxonomy" id="1469170"/>
    <lineage>
        <taxon>Bacteria</taxon>
        <taxon>Pseudomonadati</taxon>
        <taxon>Rhodothermota</taxon>
        <taxon>Rhodothermia</taxon>
        <taxon>Rhodothermales</taxon>
        <taxon>Salisaetaceae</taxon>
        <taxon>Longimonas</taxon>
    </lineage>
</organism>
<evidence type="ECO:0000313" key="1">
    <source>
        <dbReference type="EMBL" id="PEN08306.1"/>
    </source>
</evidence>